<name>M2NFZ7_9FIRM</name>
<organism evidence="1 2">
    <name type="scientific">Eggerthia catenaformis OT 569 = DSM 20559</name>
    <dbReference type="NCBI Taxonomy" id="999415"/>
    <lineage>
        <taxon>Bacteria</taxon>
        <taxon>Bacillati</taxon>
        <taxon>Bacillota</taxon>
        <taxon>Erysipelotrichia</taxon>
        <taxon>Erysipelotrichales</taxon>
        <taxon>Coprobacillaceae</taxon>
        <taxon>Eggerthia</taxon>
    </lineage>
</organism>
<comment type="caution">
    <text evidence="1">The sequence shown here is derived from an EMBL/GenBank/DDBJ whole genome shotgun (WGS) entry which is preliminary data.</text>
</comment>
<dbReference type="STRING" id="999415.HMPREF9943_00514"/>
<reference evidence="1 2" key="1">
    <citation type="submission" date="2013-02" db="EMBL/GenBank/DDBJ databases">
        <title>The Genome Sequence of Lactobacillus catenaformis F0143.</title>
        <authorList>
            <consortium name="The Broad Institute Genome Sequencing Platform"/>
            <person name="Earl A."/>
            <person name="Ward D."/>
            <person name="Feldgarden M."/>
            <person name="Gevers D."/>
            <person name="Izard J."/>
            <person name="Blanton J.M."/>
            <person name="Mathney J."/>
            <person name="Dewhirst F.E."/>
            <person name="Young S.K."/>
            <person name="Zeng Q."/>
            <person name="Gargeya S."/>
            <person name="Fitzgerald M."/>
            <person name="Haas B."/>
            <person name="Abouelleil A."/>
            <person name="Alvarado L."/>
            <person name="Arachchi H.M."/>
            <person name="Berlin A."/>
            <person name="Chapman S.B."/>
            <person name="Gearin G."/>
            <person name="Goldberg J."/>
            <person name="Griggs A."/>
            <person name="Gujja S."/>
            <person name="Hansen M."/>
            <person name="Heiman D."/>
            <person name="Howarth C."/>
            <person name="Larimer J."/>
            <person name="Lui A."/>
            <person name="MacDonald P.J.P."/>
            <person name="McCowen C."/>
            <person name="Montmayeur A."/>
            <person name="Murphy C."/>
            <person name="Neiman D."/>
            <person name="Pearson M."/>
            <person name="Priest M."/>
            <person name="Roberts A."/>
            <person name="Saif S."/>
            <person name="Shea T."/>
            <person name="Sisk P."/>
            <person name="Stolte C."/>
            <person name="Sykes S."/>
            <person name="Wortman J."/>
            <person name="Nusbaum C."/>
            <person name="Birren B."/>
        </authorList>
    </citation>
    <scope>NUCLEOTIDE SEQUENCE [LARGE SCALE GENOMIC DNA]</scope>
    <source>
        <strain evidence="1 2">OT 569</strain>
    </source>
</reference>
<evidence type="ECO:0000313" key="2">
    <source>
        <dbReference type="Proteomes" id="UP000011758"/>
    </source>
</evidence>
<gene>
    <name evidence="1" type="ORF">HMPREF9943_00514</name>
</gene>
<keyword evidence="2" id="KW-1185">Reference proteome</keyword>
<evidence type="ECO:0008006" key="3">
    <source>
        <dbReference type="Google" id="ProtNLM"/>
    </source>
</evidence>
<dbReference type="Proteomes" id="UP000011758">
    <property type="component" value="Unassembled WGS sequence"/>
</dbReference>
<sequence length="32" mass="3837">MLNLKERDLLTLFDYKSSEIEYLLDLAGYLKE</sequence>
<accession>M2NFZ7</accession>
<dbReference type="EMBL" id="AGEJ01000010">
    <property type="protein sequence ID" value="EMD17143.1"/>
    <property type="molecule type" value="Genomic_DNA"/>
</dbReference>
<dbReference type="AlphaFoldDB" id="M2NFZ7"/>
<dbReference type="BioCyc" id="ECAT999415-HMP:GTTI-531-MONOMER"/>
<evidence type="ECO:0000313" key="1">
    <source>
        <dbReference type="EMBL" id="EMD17143.1"/>
    </source>
</evidence>
<proteinExistence type="predicted"/>
<protein>
    <recommendedName>
        <fullName evidence="3">Ornithine carbamoyltransferase</fullName>
    </recommendedName>
</protein>